<evidence type="ECO:0000313" key="1">
    <source>
        <dbReference type="EMBL" id="MFC7080070.1"/>
    </source>
</evidence>
<dbReference type="AlphaFoldDB" id="A0ABD5WMI8"/>
<keyword evidence="2" id="KW-1185">Reference proteome</keyword>
<evidence type="ECO:0000313" key="2">
    <source>
        <dbReference type="Proteomes" id="UP001596407"/>
    </source>
</evidence>
<dbReference type="Proteomes" id="UP001596407">
    <property type="component" value="Unassembled WGS sequence"/>
</dbReference>
<dbReference type="RefSeq" id="WP_382209437.1">
    <property type="nucleotide sequence ID" value="NZ_JBHSZH010000005.1"/>
</dbReference>
<gene>
    <name evidence="1" type="ORF">ACFQJ6_08025</name>
</gene>
<name>A0ABD5WMI8_9EURY</name>
<reference evidence="1 2" key="1">
    <citation type="journal article" date="2019" name="Int. J. Syst. Evol. Microbiol.">
        <title>The Global Catalogue of Microorganisms (GCM) 10K type strain sequencing project: providing services to taxonomists for standard genome sequencing and annotation.</title>
        <authorList>
            <consortium name="The Broad Institute Genomics Platform"/>
            <consortium name="The Broad Institute Genome Sequencing Center for Infectious Disease"/>
            <person name="Wu L."/>
            <person name="Ma J."/>
        </authorList>
    </citation>
    <scope>NUCLEOTIDE SEQUENCE [LARGE SCALE GENOMIC DNA]</scope>
    <source>
        <strain evidence="1 2">DT72</strain>
    </source>
</reference>
<dbReference type="EMBL" id="JBHSZH010000005">
    <property type="protein sequence ID" value="MFC7080070.1"/>
    <property type="molecule type" value="Genomic_DNA"/>
</dbReference>
<sequence>MLAEYADAVYFDVDLDAVDERLTDSDEWEAGGRFYDLGDRISAYPLDWHETVSDTHDIRDVIEVIQAEVTEPEGDRQEAVTEERGVPQPKVIRVAETVAGIEKSDTEKRIKELRKNGEIEAFATQHRDPTLRVP</sequence>
<organism evidence="1 2">
    <name type="scientific">Halorussus caseinilyticus</name>
    <dbReference type="NCBI Taxonomy" id="3034025"/>
    <lineage>
        <taxon>Archaea</taxon>
        <taxon>Methanobacteriati</taxon>
        <taxon>Methanobacteriota</taxon>
        <taxon>Stenosarchaea group</taxon>
        <taxon>Halobacteria</taxon>
        <taxon>Halobacteriales</taxon>
        <taxon>Haladaptataceae</taxon>
        <taxon>Halorussus</taxon>
    </lineage>
</organism>
<accession>A0ABD5WMI8</accession>
<comment type="caution">
    <text evidence="1">The sequence shown here is derived from an EMBL/GenBank/DDBJ whole genome shotgun (WGS) entry which is preliminary data.</text>
</comment>
<proteinExistence type="predicted"/>
<protein>
    <submittedName>
        <fullName evidence="1">Uncharacterized protein</fullName>
    </submittedName>
</protein>